<feature type="binding site" evidence="5">
    <location>
        <position position="241"/>
    </location>
    <ligand>
        <name>3-dehydroquinate</name>
        <dbReference type="ChEBI" id="CHEBI:32364"/>
    </ligand>
</feature>
<dbReference type="GO" id="GO:0009423">
    <property type="term" value="P:chorismate biosynthetic process"/>
    <property type="evidence" value="ECO:0007669"/>
    <property type="project" value="UniProtKB-UniRule"/>
</dbReference>
<feature type="active site" description="Schiff-base intermediate with substrate" evidence="5">
    <location>
        <position position="175"/>
    </location>
</feature>
<protein>
    <recommendedName>
        <fullName evidence="5">3-dehydroquinate dehydratase</fullName>
        <shortName evidence="5">3-dehydroquinase</shortName>
        <ecNumber evidence="5">4.2.1.10</ecNumber>
    </recommendedName>
    <alternativeName>
        <fullName evidence="5">Type I DHQase</fullName>
    </alternativeName>
    <alternativeName>
        <fullName evidence="5">Type I dehydroquinase</fullName>
        <shortName evidence="5">DHQ1</shortName>
    </alternativeName>
</protein>
<gene>
    <name evidence="5 6" type="primary">aroD</name>
    <name evidence="6" type="ORF">LKD81_11255</name>
</gene>
<comment type="catalytic activity">
    <reaction evidence="1 5">
        <text>3-dehydroquinate = 3-dehydroshikimate + H2O</text>
        <dbReference type="Rhea" id="RHEA:21096"/>
        <dbReference type="ChEBI" id="CHEBI:15377"/>
        <dbReference type="ChEBI" id="CHEBI:16630"/>
        <dbReference type="ChEBI" id="CHEBI:32364"/>
        <dbReference type="EC" id="4.2.1.10"/>
    </reaction>
</comment>
<dbReference type="InterPro" id="IPR013785">
    <property type="entry name" value="Aldolase_TIM"/>
</dbReference>
<keyword evidence="5" id="KW-0028">Amino-acid biosynthesis</keyword>
<feature type="binding site" evidence="5">
    <location>
        <begin position="51"/>
        <end position="53"/>
    </location>
    <ligand>
        <name>3-dehydroquinate</name>
        <dbReference type="ChEBI" id="CHEBI:32364"/>
    </ligand>
</feature>
<dbReference type="InterPro" id="IPR050146">
    <property type="entry name" value="Type-I_3-dehydroquinase"/>
</dbReference>
<comment type="pathway">
    <text evidence="5">Metabolic intermediate biosynthesis; chorismate biosynthesis; chorismate from D-erythrose 4-phosphate and phosphoenolpyruvate: step 3/7.</text>
</comment>
<dbReference type="EC" id="4.2.1.10" evidence="5"/>
<dbReference type="Proteomes" id="UP001198182">
    <property type="component" value="Unassembled WGS sequence"/>
</dbReference>
<evidence type="ECO:0000256" key="1">
    <source>
        <dbReference type="ARBA" id="ARBA00001864"/>
    </source>
</evidence>
<evidence type="ECO:0000313" key="7">
    <source>
        <dbReference type="Proteomes" id="UP001198182"/>
    </source>
</evidence>
<comment type="function">
    <text evidence="5">Involved in the third step of the chorismate pathway, which leads to the biosynthesis of aromatic amino acids. Catalyzes the cis-dehydration of 3-dehydroquinate (DHQ) and introduces the first double bond of the aromatic ring to yield 3-dehydroshikimate.</text>
</comment>
<dbReference type="Gene3D" id="3.20.20.70">
    <property type="entry name" value="Aldolase class I"/>
    <property type="match status" value="1"/>
</dbReference>
<accession>A0AAE3EBR2</accession>
<dbReference type="InterPro" id="IPR001381">
    <property type="entry name" value="DHquinase_I"/>
</dbReference>
<dbReference type="HAMAP" id="MF_00214">
    <property type="entry name" value="AroD"/>
    <property type="match status" value="1"/>
</dbReference>
<sequence>MKLESKVKVNVRNRIFGGEKTLACIPMVAVTREALLKEADICASMNPDIIEWRVDSFELAGDAEATSRTLVEMAPLLNDIPIIFTFRIAREGGAKEYTQEERLATIKACLETGYADVIDIEACNEPEFIAAVKEAVVANNSRLIISAHNFKSTPSEEEMIAILEHEQELGADIPKLAVMPQSFDDVLALMRATYRARTGNVIQPMITMSMAEVGKISRVIGNLYGSDLSFVVGQNASAPGQIPMNTARELWTLL</sequence>
<dbReference type="PANTHER" id="PTHR43699:SF1">
    <property type="entry name" value="3-DEHYDROQUINATE DEHYDRATASE"/>
    <property type="match status" value="1"/>
</dbReference>
<feature type="binding site" evidence="5">
    <location>
        <position position="237"/>
    </location>
    <ligand>
        <name>3-dehydroquinate</name>
        <dbReference type="ChEBI" id="CHEBI:32364"/>
    </ligand>
</feature>
<feature type="binding site" evidence="5">
    <location>
        <position position="218"/>
    </location>
    <ligand>
        <name>3-dehydroquinate</name>
        <dbReference type="ChEBI" id="CHEBI:32364"/>
    </ligand>
</feature>
<evidence type="ECO:0000256" key="5">
    <source>
        <dbReference type="HAMAP-Rule" id="MF_00214"/>
    </source>
</evidence>
<dbReference type="FunFam" id="3.20.20.70:FF:000047">
    <property type="entry name" value="3-dehydroquinate dehydratase"/>
    <property type="match status" value="1"/>
</dbReference>
<dbReference type="GO" id="GO:0003855">
    <property type="term" value="F:3-dehydroquinate dehydratase activity"/>
    <property type="evidence" value="ECO:0007669"/>
    <property type="project" value="UniProtKB-UniRule"/>
</dbReference>
<dbReference type="PANTHER" id="PTHR43699">
    <property type="entry name" value="3-DEHYDROQUINATE DEHYDRATASE"/>
    <property type="match status" value="1"/>
</dbReference>
<dbReference type="AlphaFoldDB" id="A0AAE3EBR2"/>
<evidence type="ECO:0000256" key="4">
    <source>
        <dbReference type="ARBA" id="ARBA00023270"/>
    </source>
</evidence>
<organism evidence="6 7">
    <name type="scientific">Hominifimenecus microfluidus</name>
    <dbReference type="NCBI Taxonomy" id="2885348"/>
    <lineage>
        <taxon>Bacteria</taxon>
        <taxon>Bacillati</taxon>
        <taxon>Bacillota</taxon>
        <taxon>Clostridia</taxon>
        <taxon>Lachnospirales</taxon>
        <taxon>Lachnospiraceae</taxon>
        <taxon>Hominifimenecus</taxon>
    </lineage>
</organism>
<keyword evidence="4 5" id="KW-0704">Schiff base</keyword>
<feature type="active site" description="Proton donor/acceptor" evidence="5">
    <location>
        <position position="148"/>
    </location>
</feature>
<comment type="similarity">
    <text evidence="5">Belongs to the type-I 3-dehydroquinase family.</text>
</comment>
<evidence type="ECO:0000256" key="2">
    <source>
        <dbReference type="ARBA" id="ARBA00023141"/>
    </source>
</evidence>
<dbReference type="CDD" id="cd00502">
    <property type="entry name" value="DHQase_I"/>
    <property type="match status" value="1"/>
</dbReference>
<keyword evidence="3 5" id="KW-0456">Lyase</keyword>
<comment type="caution">
    <text evidence="5">Lacks conserved residue(s) required for the propagation of feature annotation.</text>
</comment>
<feature type="binding site" evidence="5">
    <location>
        <position position="87"/>
    </location>
    <ligand>
        <name>3-dehydroquinate</name>
        <dbReference type="ChEBI" id="CHEBI:32364"/>
    </ligand>
</feature>
<dbReference type="GO" id="GO:0009073">
    <property type="term" value="P:aromatic amino acid family biosynthetic process"/>
    <property type="evidence" value="ECO:0007669"/>
    <property type="project" value="UniProtKB-KW"/>
</dbReference>
<name>A0AAE3EBR2_9FIRM</name>
<dbReference type="SUPFAM" id="SSF51569">
    <property type="entry name" value="Aldolase"/>
    <property type="match status" value="1"/>
</dbReference>
<evidence type="ECO:0000313" key="6">
    <source>
        <dbReference type="EMBL" id="MCC2231570.1"/>
    </source>
</evidence>
<keyword evidence="2 5" id="KW-0057">Aromatic amino acid biosynthesis</keyword>
<dbReference type="RefSeq" id="WP_308454091.1">
    <property type="nucleotide sequence ID" value="NZ_JAJEQR010000032.1"/>
</dbReference>
<proteinExistence type="inferred from homology"/>
<evidence type="ECO:0000256" key="3">
    <source>
        <dbReference type="ARBA" id="ARBA00023239"/>
    </source>
</evidence>
<dbReference type="EMBL" id="JAJEQR010000032">
    <property type="protein sequence ID" value="MCC2231570.1"/>
    <property type="molecule type" value="Genomic_DNA"/>
</dbReference>
<comment type="subunit">
    <text evidence="5">Homodimer.</text>
</comment>
<comment type="caution">
    <text evidence="6">The sequence shown here is derived from an EMBL/GenBank/DDBJ whole genome shotgun (WGS) entry which is preliminary data.</text>
</comment>
<keyword evidence="7" id="KW-1185">Reference proteome</keyword>
<dbReference type="GO" id="GO:0008652">
    <property type="term" value="P:amino acid biosynthetic process"/>
    <property type="evidence" value="ECO:0007669"/>
    <property type="project" value="UniProtKB-KW"/>
</dbReference>
<dbReference type="Pfam" id="PF01487">
    <property type="entry name" value="DHquinase_I"/>
    <property type="match status" value="1"/>
</dbReference>
<dbReference type="GO" id="GO:0046279">
    <property type="term" value="P:3,4-dihydroxybenzoate biosynthetic process"/>
    <property type="evidence" value="ECO:0007669"/>
    <property type="project" value="TreeGrafter"/>
</dbReference>
<reference evidence="6" key="1">
    <citation type="submission" date="2021-10" db="EMBL/GenBank/DDBJ databases">
        <title>Anaerobic single-cell dispensing facilitates the cultivation of human gut bacteria.</title>
        <authorList>
            <person name="Afrizal A."/>
        </authorList>
    </citation>
    <scope>NUCLEOTIDE SEQUENCE</scope>
    <source>
        <strain evidence="6">CLA-AA-H215</strain>
    </source>
</reference>
<dbReference type="NCBIfam" id="TIGR01093">
    <property type="entry name" value="aroD"/>
    <property type="match status" value="1"/>
</dbReference>